<dbReference type="AlphaFoldDB" id="A0A4R3NK62"/>
<gene>
    <name evidence="6" type="ORF">EDC90_102532</name>
</gene>
<feature type="domain" description="N-acetylmuramoyl-L-alanine amidase" evidence="5">
    <location>
        <begin position="16"/>
        <end position="195"/>
    </location>
</feature>
<proteinExistence type="predicted"/>
<dbReference type="InterPro" id="IPR036505">
    <property type="entry name" value="Amidase/PGRP_sf"/>
</dbReference>
<dbReference type="OrthoDB" id="9794842at2"/>
<protein>
    <recommendedName>
        <fullName evidence="2">N-acetylmuramoyl-L-alanine amidase</fullName>
        <ecNumber evidence="2">3.5.1.28</ecNumber>
    </recommendedName>
</protein>
<dbReference type="GO" id="GO:0009254">
    <property type="term" value="P:peptidoglycan turnover"/>
    <property type="evidence" value="ECO:0007669"/>
    <property type="project" value="TreeGrafter"/>
</dbReference>
<name>A0A4R3NK62_9HYPH</name>
<dbReference type="EMBL" id="SMAR01000025">
    <property type="protein sequence ID" value="TCT35506.1"/>
    <property type="molecule type" value="Genomic_DNA"/>
</dbReference>
<keyword evidence="7" id="KW-1185">Reference proteome</keyword>
<dbReference type="EC" id="3.5.1.28" evidence="2"/>
<dbReference type="RefSeq" id="WP_132312899.1">
    <property type="nucleotide sequence ID" value="NZ_SMAR01000025.1"/>
</dbReference>
<comment type="caution">
    <text evidence="6">The sequence shown here is derived from an EMBL/GenBank/DDBJ whole genome shotgun (WGS) entry which is preliminary data.</text>
</comment>
<evidence type="ECO:0000259" key="5">
    <source>
        <dbReference type="SMART" id="SM00644"/>
    </source>
</evidence>
<dbReference type="Gene3D" id="3.40.80.10">
    <property type="entry name" value="Peptidoglycan recognition protein-like"/>
    <property type="match status" value="1"/>
</dbReference>
<keyword evidence="4" id="KW-0961">Cell wall biogenesis/degradation</keyword>
<dbReference type="GO" id="GO:0009253">
    <property type="term" value="P:peptidoglycan catabolic process"/>
    <property type="evidence" value="ECO:0007669"/>
    <property type="project" value="InterPro"/>
</dbReference>
<comment type="catalytic activity">
    <reaction evidence="1">
        <text>Hydrolyzes the link between N-acetylmuramoyl residues and L-amino acid residues in certain cell-wall glycopeptides.</text>
        <dbReference type="EC" id="3.5.1.28"/>
    </reaction>
</comment>
<dbReference type="GO" id="GO:0071555">
    <property type="term" value="P:cell wall organization"/>
    <property type="evidence" value="ECO:0007669"/>
    <property type="project" value="UniProtKB-KW"/>
</dbReference>
<dbReference type="PANTHER" id="PTHR30417:SF1">
    <property type="entry name" value="N-ACETYLMURAMOYL-L-ALANINE AMIDASE AMID"/>
    <property type="match status" value="1"/>
</dbReference>
<evidence type="ECO:0000256" key="2">
    <source>
        <dbReference type="ARBA" id="ARBA00011901"/>
    </source>
</evidence>
<dbReference type="PANTHER" id="PTHR30417">
    <property type="entry name" value="N-ACETYLMURAMOYL-L-ALANINE AMIDASE AMID"/>
    <property type="match status" value="1"/>
</dbReference>
<organism evidence="6 7">
    <name type="scientific">Martelella mediterranea</name>
    <dbReference type="NCBI Taxonomy" id="293089"/>
    <lineage>
        <taxon>Bacteria</taxon>
        <taxon>Pseudomonadati</taxon>
        <taxon>Pseudomonadota</taxon>
        <taxon>Alphaproteobacteria</taxon>
        <taxon>Hyphomicrobiales</taxon>
        <taxon>Aurantimonadaceae</taxon>
        <taxon>Martelella</taxon>
    </lineage>
</organism>
<dbReference type="InterPro" id="IPR051206">
    <property type="entry name" value="NAMLAA_amidase_2"/>
</dbReference>
<dbReference type="SUPFAM" id="SSF55846">
    <property type="entry name" value="N-acetylmuramoyl-L-alanine amidase-like"/>
    <property type="match status" value="1"/>
</dbReference>
<dbReference type="Proteomes" id="UP000295097">
    <property type="component" value="Unassembled WGS sequence"/>
</dbReference>
<evidence type="ECO:0000313" key="7">
    <source>
        <dbReference type="Proteomes" id="UP000295097"/>
    </source>
</evidence>
<dbReference type="CDD" id="cd06583">
    <property type="entry name" value="PGRP"/>
    <property type="match status" value="1"/>
</dbReference>
<evidence type="ECO:0000256" key="1">
    <source>
        <dbReference type="ARBA" id="ARBA00001561"/>
    </source>
</evidence>
<sequence length="288" mass="31735">MRIINHKIPDIWYGRSSNLGAARERPPVAIVLHYTTGWNGKASRDWLMGSAGGTTNRSSSAHIVVDRDGVAWQIAEFNRTTWHAGPSRYGALEGLNGFSIGIEFVNSGWLKPTGHGEFVDAFGKRFTDRSLKKLGGYLLAPHARVGSATYAWPVFPKAQIETGMDIVRALLAAYPIRAIVTHEEIDTRGWKTDPGPAFPIERFRELAGEADDRERCHIVTAGRLNLRGGPGLAFEKIIPPGTLLKDTRIKVLAREKEWAFVTPVNSAGLEGNLRGWVHGRYIAPAFDA</sequence>
<dbReference type="Gene3D" id="2.30.30.40">
    <property type="entry name" value="SH3 Domains"/>
    <property type="match status" value="1"/>
</dbReference>
<dbReference type="Pfam" id="PF01510">
    <property type="entry name" value="Amidase_2"/>
    <property type="match status" value="1"/>
</dbReference>
<evidence type="ECO:0000256" key="4">
    <source>
        <dbReference type="ARBA" id="ARBA00023316"/>
    </source>
</evidence>
<keyword evidence="3" id="KW-0378">Hydrolase</keyword>
<evidence type="ECO:0000256" key="3">
    <source>
        <dbReference type="ARBA" id="ARBA00022801"/>
    </source>
</evidence>
<dbReference type="SMART" id="SM00644">
    <property type="entry name" value="Ami_2"/>
    <property type="match status" value="1"/>
</dbReference>
<accession>A0A4R3NK62</accession>
<dbReference type="InterPro" id="IPR002502">
    <property type="entry name" value="Amidase_domain"/>
</dbReference>
<reference evidence="6 7" key="1">
    <citation type="submission" date="2019-03" db="EMBL/GenBank/DDBJ databases">
        <title>Freshwater and sediment microbial communities from various areas in North America, analyzing microbe dynamics in response to fracking.</title>
        <authorList>
            <person name="Lamendella R."/>
        </authorList>
    </citation>
    <scope>NUCLEOTIDE SEQUENCE [LARGE SCALE GENOMIC DNA]</scope>
    <source>
        <strain evidence="6 7">175.2</strain>
    </source>
</reference>
<dbReference type="GO" id="GO:0008745">
    <property type="term" value="F:N-acetylmuramoyl-L-alanine amidase activity"/>
    <property type="evidence" value="ECO:0007669"/>
    <property type="project" value="UniProtKB-EC"/>
</dbReference>
<evidence type="ECO:0000313" key="6">
    <source>
        <dbReference type="EMBL" id="TCT35506.1"/>
    </source>
</evidence>